<name>A0A4Q2R8M7_9HYPH</name>
<evidence type="ECO:0000313" key="2">
    <source>
        <dbReference type="EMBL" id="RYB01810.1"/>
    </source>
</evidence>
<dbReference type="InterPro" id="IPR039315">
    <property type="entry name" value="CheW"/>
</dbReference>
<dbReference type="InterPro" id="IPR002545">
    <property type="entry name" value="CheW-lke_dom"/>
</dbReference>
<dbReference type="GO" id="GO:0006935">
    <property type="term" value="P:chemotaxis"/>
    <property type="evidence" value="ECO:0007669"/>
    <property type="project" value="InterPro"/>
</dbReference>
<dbReference type="SMART" id="SM00260">
    <property type="entry name" value="CheW"/>
    <property type="match status" value="1"/>
</dbReference>
<dbReference type="PANTHER" id="PTHR22617">
    <property type="entry name" value="CHEMOTAXIS SENSOR HISTIDINE KINASE-RELATED"/>
    <property type="match status" value="1"/>
</dbReference>
<sequence>MSYAAQYLTLGLGPEIFGIDIRHVREILDLRDVAALPRAPAFLLGMTDVRGEGVPVIDLRLKLGLLAVPATPTTRIIILDVPIDGRPTPVGFVADRVIAVSTLDEGQLDPAPSVGGRWHAQCLAGIGRRDGAFVIVLAIDRLMAHDGTTLLPDLAVAA</sequence>
<reference evidence="2 3" key="2">
    <citation type="submission" date="2019-02" db="EMBL/GenBank/DDBJ databases">
        <title>'Lichenibacterium ramalinii' gen. nov. sp. nov., 'Lichenibacterium minor' gen. nov. sp. nov.</title>
        <authorList>
            <person name="Pankratov T."/>
        </authorList>
    </citation>
    <scope>NUCLEOTIDE SEQUENCE [LARGE SCALE GENOMIC DNA]</scope>
    <source>
        <strain evidence="2 3">RmlP001</strain>
    </source>
</reference>
<dbReference type="InterPro" id="IPR036061">
    <property type="entry name" value="CheW-like_dom_sf"/>
</dbReference>
<evidence type="ECO:0000313" key="3">
    <source>
        <dbReference type="Proteomes" id="UP000289411"/>
    </source>
</evidence>
<comment type="caution">
    <text evidence="2">The sequence shown here is derived from an EMBL/GenBank/DDBJ whole genome shotgun (WGS) entry which is preliminary data.</text>
</comment>
<dbReference type="GO" id="GO:0007165">
    <property type="term" value="P:signal transduction"/>
    <property type="evidence" value="ECO:0007669"/>
    <property type="project" value="InterPro"/>
</dbReference>
<dbReference type="Proteomes" id="UP000289411">
    <property type="component" value="Unassembled WGS sequence"/>
</dbReference>
<protein>
    <submittedName>
        <fullName evidence="2">Chemotaxis protein CheW</fullName>
    </submittedName>
</protein>
<dbReference type="GO" id="GO:0005829">
    <property type="term" value="C:cytosol"/>
    <property type="evidence" value="ECO:0007669"/>
    <property type="project" value="TreeGrafter"/>
</dbReference>
<proteinExistence type="predicted"/>
<organism evidence="2 3">
    <name type="scientific">Lichenibacterium ramalinae</name>
    <dbReference type="NCBI Taxonomy" id="2316527"/>
    <lineage>
        <taxon>Bacteria</taxon>
        <taxon>Pseudomonadati</taxon>
        <taxon>Pseudomonadota</taxon>
        <taxon>Alphaproteobacteria</taxon>
        <taxon>Hyphomicrobiales</taxon>
        <taxon>Lichenihabitantaceae</taxon>
        <taxon>Lichenibacterium</taxon>
    </lineage>
</organism>
<dbReference type="RefSeq" id="WP_129221828.1">
    <property type="nucleotide sequence ID" value="NZ_QYBC01000028.1"/>
</dbReference>
<dbReference type="OrthoDB" id="3291462at2"/>
<dbReference type="PANTHER" id="PTHR22617:SF23">
    <property type="entry name" value="CHEMOTAXIS PROTEIN CHEW"/>
    <property type="match status" value="1"/>
</dbReference>
<feature type="domain" description="CheW-like" evidence="1">
    <location>
        <begin position="4"/>
        <end position="148"/>
    </location>
</feature>
<dbReference type="EMBL" id="QYBC01000028">
    <property type="protein sequence ID" value="RYB01810.1"/>
    <property type="molecule type" value="Genomic_DNA"/>
</dbReference>
<dbReference type="Gene3D" id="2.40.50.180">
    <property type="entry name" value="CheA-289, Domain 4"/>
    <property type="match status" value="1"/>
</dbReference>
<keyword evidence="3" id="KW-1185">Reference proteome</keyword>
<dbReference type="Gene3D" id="2.30.30.40">
    <property type="entry name" value="SH3 Domains"/>
    <property type="match status" value="1"/>
</dbReference>
<dbReference type="SUPFAM" id="SSF50341">
    <property type="entry name" value="CheW-like"/>
    <property type="match status" value="1"/>
</dbReference>
<reference evidence="2 3" key="1">
    <citation type="submission" date="2018-09" db="EMBL/GenBank/DDBJ databases">
        <authorList>
            <person name="Grouzdev D.S."/>
            <person name="Krutkina M.S."/>
        </authorList>
    </citation>
    <scope>NUCLEOTIDE SEQUENCE [LARGE SCALE GENOMIC DNA]</scope>
    <source>
        <strain evidence="2 3">RmlP001</strain>
    </source>
</reference>
<dbReference type="Pfam" id="PF01584">
    <property type="entry name" value="CheW"/>
    <property type="match status" value="1"/>
</dbReference>
<accession>A0A4Q2R8M7</accession>
<dbReference type="PROSITE" id="PS50851">
    <property type="entry name" value="CHEW"/>
    <property type="match status" value="1"/>
</dbReference>
<evidence type="ECO:0000259" key="1">
    <source>
        <dbReference type="PROSITE" id="PS50851"/>
    </source>
</evidence>
<dbReference type="AlphaFoldDB" id="A0A4Q2R8M7"/>
<gene>
    <name evidence="2" type="ORF">D3272_24265</name>
</gene>